<dbReference type="SUPFAM" id="SSF52540">
    <property type="entry name" value="P-loop containing nucleoside triphosphate hydrolases"/>
    <property type="match status" value="1"/>
</dbReference>
<proteinExistence type="predicted"/>
<reference evidence="5 6" key="1">
    <citation type="submission" date="2020-12" db="EMBL/GenBank/DDBJ databases">
        <title>Whole genome sequences of gut porcine anaerobes.</title>
        <authorList>
            <person name="Kubasova T."/>
            <person name="Jahodarova E."/>
            <person name="Rychlik I."/>
        </authorList>
    </citation>
    <scope>NUCLEOTIDE SEQUENCE [LARGE SCALE GENOMIC DNA]</scope>
    <source>
        <strain evidence="5 6">An867</strain>
    </source>
</reference>
<name>A0ABS9CLL1_9FIRM</name>
<evidence type="ECO:0000256" key="3">
    <source>
        <dbReference type="ARBA" id="ARBA00022840"/>
    </source>
</evidence>
<organism evidence="5 6">
    <name type="scientific">Anaeromassilibacillus senegalensis</name>
    <dbReference type="NCBI Taxonomy" id="1673717"/>
    <lineage>
        <taxon>Bacteria</taxon>
        <taxon>Bacillati</taxon>
        <taxon>Bacillota</taxon>
        <taxon>Clostridia</taxon>
        <taxon>Eubacteriales</taxon>
        <taxon>Acutalibacteraceae</taxon>
        <taxon>Anaeromassilibacillus</taxon>
    </lineage>
</organism>
<dbReference type="GO" id="GO:0005524">
    <property type="term" value="F:ATP binding"/>
    <property type="evidence" value="ECO:0007669"/>
    <property type="project" value="UniProtKB-KW"/>
</dbReference>
<evidence type="ECO:0000313" key="6">
    <source>
        <dbReference type="Proteomes" id="UP001299220"/>
    </source>
</evidence>
<dbReference type="Pfam" id="PF00005">
    <property type="entry name" value="ABC_tran"/>
    <property type="match status" value="1"/>
</dbReference>
<evidence type="ECO:0000256" key="1">
    <source>
        <dbReference type="ARBA" id="ARBA00022448"/>
    </source>
</evidence>
<dbReference type="SMART" id="SM00382">
    <property type="entry name" value="AAA"/>
    <property type="match status" value="1"/>
</dbReference>
<keyword evidence="1" id="KW-0813">Transport</keyword>
<keyword evidence="6" id="KW-1185">Reference proteome</keyword>
<dbReference type="PANTHER" id="PTHR42939:SF1">
    <property type="entry name" value="ABC TRANSPORTER ATP-BINDING PROTEIN ALBC-RELATED"/>
    <property type="match status" value="1"/>
</dbReference>
<comment type="caution">
    <text evidence="5">The sequence shown here is derived from an EMBL/GenBank/DDBJ whole genome shotgun (WGS) entry which is preliminary data.</text>
</comment>
<sequence>MIEINGLLKRFETTTALQNVSLRIEDGRILGIVGSNGAGKSTLLRTLAGIYQPDEGSVCVDGEAVYENTTVKSRIYFVPDSPHFEPGATLLSTAKLNAAFFPHFSWEKYKRLCETFPLDPKKRISAMSKGMQRQAALIAALSTMPDVLLLDEVFDGLDPVMRRLLKRVIAGEVADRQMTVLIASHNLRELEDFCDTVGLLHQGGVLLEKELDELKLGMHRVQVVFHESMTDEALHERFDLAAINRTGSLCTLVVRGEKKEIEREMAALEPQFCEFLALSLEEVFISEMEAVGYDFEQIVC</sequence>
<dbReference type="Gene3D" id="3.40.50.300">
    <property type="entry name" value="P-loop containing nucleotide triphosphate hydrolases"/>
    <property type="match status" value="1"/>
</dbReference>
<keyword evidence="2" id="KW-0547">Nucleotide-binding</keyword>
<keyword evidence="3 5" id="KW-0067">ATP-binding</keyword>
<dbReference type="InterPro" id="IPR027417">
    <property type="entry name" value="P-loop_NTPase"/>
</dbReference>
<dbReference type="PANTHER" id="PTHR42939">
    <property type="entry name" value="ABC TRANSPORTER ATP-BINDING PROTEIN ALBC-RELATED"/>
    <property type="match status" value="1"/>
</dbReference>
<dbReference type="EMBL" id="JAFBIT010000001">
    <property type="protein sequence ID" value="MCF2651241.1"/>
    <property type="molecule type" value="Genomic_DNA"/>
</dbReference>
<dbReference type="InterPro" id="IPR003439">
    <property type="entry name" value="ABC_transporter-like_ATP-bd"/>
</dbReference>
<accession>A0ABS9CLL1</accession>
<feature type="domain" description="ABC transporter" evidence="4">
    <location>
        <begin position="2"/>
        <end position="227"/>
    </location>
</feature>
<dbReference type="InterPro" id="IPR003593">
    <property type="entry name" value="AAA+_ATPase"/>
</dbReference>
<evidence type="ECO:0000313" key="5">
    <source>
        <dbReference type="EMBL" id="MCF2651241.1"/>
    </source>
</evidence>
<evidence type="ECO:0000259" key="4">
    <source>
        <dbReference type="PROSITE" id="PS50893"/>
    </source>
</evidence>
<evidence type="ECO:0000256" key="2">
    <source>
        <dbReference type="ARBA" id="ARBA00022741"/>
    </source>
</evidence>
<dbReference type="CDD" id="cd03230">
    <property type="entry name" value="ABC_DR_subfamily_A"/>
    <property type="match status" value="1"/>
</dbReference>
<dbReference type="RefSeq" id="WP_235322178.1">
    <property type="nucleotide sequence ID" value="NZ_JAFBIT010000001.1"/>
</dbReference>
<dbReference type="InterPro" id="IPR051782">
    <property type="entry name" value="ABC_Transporter_VariousFunc"/>
</dbReference>
<gene>
    <name evidence="5" type="ORF">JQM67_01260</name>
</gene>
<protein>
    <submittedName>
        <fullName evidence="5">ABC transporter ATP-binding protein</fullName>
    </submittedName>
</protein>
<dbReference type="PROSITE" id="PS50893">
    <property type="entry name" value="ABC_TRANSPORTER_2"/>
    <property type="match status" value="1"/>
</dbReference>
<dbReference type="Proteomes" id="UP001299220">
    <property type="component" value="Unassembled WGS sequence"/>
</dbReference>